<reference evidence="2 3" key="1">
    <citation type="submission" date="2019-03" db="EMBL/GenBank/DDBJ databases">
        <title>Single cell metagenomics reveals metabolic interactions within the superorganism composed of flagellate Streblomastix strix and complex community of Bacteroidetes bacteria on its surface.</title>
        <authorList>
            <person name="Treitli S.C."/>
            <person name="Kolisko M."/>
            <person name="Husnik F."/>
            <person name="Keeling P."/>
            <person name="Hampl V."/>
        </authorList>
    </citation>
    <scope>NUCLEOTIDE SEQUENCE [LARGE SCALE GENOMIC DNA]</scope>
    <source>
        <strain evidence="2">ST1C</strain>
    </source>
</reference>
<dbReference type="AlphaFoldDB" id="A0A5J4QPL8"/>
<sequence length="148" mass="16913">GEIDETVVDLLFKSVRRFNPLQEWRKAQIEREKRNKEQKKREMEKEKVQVKKGIEKTKPIQGNAGFTFSLSSFAGENADEVDEAEFGIEDNENDVNNNENEQKDKENNNPDANQSSSSSSKQSPLEFQKQSDSEIECIAALRALSFLL</sequence>
<proteinExistence type="predicted"/>
<feature type="compositionally biased region" description="Acidic residues" evidence="1">
    <location>
        <begin position="79"/>
        <end position="93"/>
    </location>
</feature>
<evidence type="ECO:0000313" key="3">
    <source>
        <dbReference type="Proteomes" id="UP000324800"/>
    </source>
</evidence>
<feature type="non-terminal residue" evidence="2">
    <location>
        <position position="1"/>
    </location>
</feature>
<feature type="region of interest" description="Disordered" evidence="1">
    <location>
        <begin position="30"/>
        <end position="56"/>
    </location>
</feature>
<name>A0A5J4QPL8_9EUKA</name>
<organism evidence="2 3">
    <name type="scientific">Streblomastix strix</name>
    <dbReference type="NCBI Taxonomy" id="222440"/>
    <lineage>
        <taxon>Eukaryota</taxon>
        <taxon>Metamonada</taxon>
        <taxon>Preaxostyla</taxon>
        <taxon>Oxymonadida</taxon>
        <taxon>Streblomastigidae</taxon>
        <taxon>Streblomastix</taxon>
    </lineage>
</organism>
<dbReference type="Proteomes" id="UP000324800">
    <property type="component" value="Unassembled WGS sequence"/>
</dbReference>
<protein>
    <submittedName>
        <fullName evidence="2">Uncharacterized protein</fullName>
    </submittedName>
</protein>
<feature type="non-terminal residue" evidence="2">
    <location>
        <position position="148"/>
    </location>
</feature>
<evidence type="ECO:0000313" key="2">
    <source>
        <dbReference type="EMBL" id="KAA6323225.1"/>
    </source>
</evidence>
<gene>
    <name evidence="2" type="ORF">EZS28_054338</name>
</gene>
<feature type="region of interest" description="Disordered" evidence="1">
    <location>
        <begin position="79"/>
        <end position="132"/>
    </location>
</feature>
<feature type="compositionally biased region" description="Low complexity" evidence="1">
    <location>
        <begin position="114"/>
        <end position="123"/>
    </location>
</feature>
<accession>A0A5J4QPL8</accession>
<comment type="caution">
    <text evidence="2">The sequence shown here is derived from an EMBL/GenBank/DDBJ whole genome shotgun (WGS) entry which is preliminary data.</text>
</comment>
<evidence type="ECO:0000256" key="1">
    <source>
        <dbReference type="SAM" id="MobiDB-lite"/>
    </source>
</evidence>
<dbReference type="EMBL" id="SNRW01044702">
    <property type="protein sequence ID" value="KAA6323225.1"/>
    <property type="molecule type" value="Genomic_DNA"/>
</dbReference>